<reference evidence="1" key="1">
    <citation type="submission" date="2021-02" db="EMBL/GenBank/DDBJ databases">
        <authorList>
            <person name="Nowell W R."/>
        </authorList>
    </citation>
    <scope>NUCLEOTIDE SEQUENCE</scope>
</reference>
<proteinExistence type="predicted"/>
<feature type="non-terminal residue" evidence="1">
    <location>
        <position position="1"/>
    </location>
</feature>
<name>A0A820E0L7_9BILA</name>
<dbReference type="AlphaFoldDB" id="A0A820E0L7"/>
<sequence>VRGMCMGSPKILKLVENCPKASPPSPELVKKVQNLYHK</sequence>
<evidence type="ECO:0000313" key="1">
    <source>
        <dbReference type="EMBL" id="CAF4239171.1"/>
    </source>
</evidence>
<evidence type="ECO:0000313" key="2">
    <source>
        <dbReference type="Proteomes" id="UP000663823"/>
    </source>
</evidence>
<accession>A0A820E0L7</accession>
<gene>
    <name evidence="1" type="ORF">OTI717_LOCUS40028</name>
</gene>
<protein>
    <submittedName>
        <fullName evidence="1">Uncharacterized protein</fullName>
    </submittedName>
</protein>
<comment type="caution">
    <text evidence="1">The sequence shown here is derived from an EMBL/GenBank/DDBJ whole genome shotgun (WGS) entry which is preliminary data.</text>
</comment>
<organism evidence="1 2">
    <name type="scientific">Rotaria sordida</name>
    <dbReference type="NCBI Taxonomy" id="392033"/>
    <lineage>
        <taxon>Eukaryota</taxon>
        <taxon>Metazoa</taxon>
        <taxon>Spiralia</taxon>
        <taxon>Gnathifera</taxon>
        <taxon>Rotifera</taxon>
        <taxon>Eurotatoria</taxon>
        <taxon>Bdelloidea</taxon>
        <taxon>Philodinida</taxon>
        <taxon>Philodinidae</taxon>
        <taxon>Rotaria</taxon>
    </lineage>
</organism>
<dbReference type="EMBL" id="CAJOAX010029389">
    <property type="protein sequence ID" value="CAF4239171.1"/>
    <property type="molecule type" value="Genomic_DNA"/>
</dbReference>
<dbReference type="Proteomes" id="UP000663823">
    <property type="component" value="Unassembled WGS sequence"/>
</dbReference>